<evidence type="ECO:0000313" key="3">
    <source>
        <dbReference type="Proteomes" id="UP000281261"/>
    </source>
</evidence>
<comment type="caution">
    <text evidence="2">The sequence shown here is derived from an EMBL/GenBank/DDBJ whole genome shotgun (WGS) entry which is preliminary data.</text>
</comment>
<dbReference type="InterPro" id="IPR016040">
    <property type="entry name" value="NAD(P)-bd_dom"/>
</dbReference>
<organism evidence="2 3">
    <name type="scientific">candidate division Kazan bacterium</name>
    <dbReference type="NCBI Taxonomy" id="2202143"/>
    <lineage>
        <taxon>Bacteria</taxon>
        <taxon>Bacteria division Kazan-3B-28</taxon>
    </lineage>
</organism>
<reference evidence="2 3" key="1">
    <citation type="submission" date="2018-06" db="EMBL/GenBank/DDBJ databases">
        <title>Extensive metabolic versatility and redundancy in microbially diverse, dynamic hydrothermal sediments.</title>
        <authorList>
            <person name="Dombrowski N."/>
            <person name="Teske A."/>
            <person name="Baker B.J."/>
        </authorList>
    </citation>
    <scope>NUCLEOTIDE SEQUENCE [LARGE SCALE GENOMIC DNA]</scope>
    <source>
        <strain evidence="2">B79_G16</strain>
    </source>
</reference>
<dbReference type="Gene3D" id="3.40.50.720">
    <property type="entry name" value="NAD(P)-binding Rossmann-like Domain"/>
    <property type="match status" value="1"/>
</dbReference>
<gene>
    <name evidence="2" type="ORF">DRH29_03090</name>
</gene>
<dbReference type="Proteomes" id="UP000281261">
    <property type="component" value="Unassembled WGS sequence"/>
</dbReference>
<dbReference type="Gene3D" id="3.90.25.10">
    <property type="entry name" value="UDP-galactose 4-epimerase, domain 1"/>
    <property type="match status" value="1"/>
</dbReference>
<dbReference type="SUPFAM" id="SSF51735">
    <property type="entry name" value="NAD(P)-binding Rossmann-fold domains"/>
    <property type="match status" value="1"/>
</dbReference>
<proteinExistence type="predicted"/>
<evidence type="ECO:0000313" key="2">
    <source>
        <dbReference type="EMBL" id="RLC37108.1"/>
    </source>
</evidence>
<dbReference type="Pfam" id="PF16363">
    <property type="entry name" value="GDP_Man_Dehyd"/>
    <property type="match status" value="1"/>
</dbReference>
<dbReference type="EMBL" id="QMNG01000012">
    <property type="protein sequence ID" value="RLC37108.1"/>
    <property type="molecule type" value="Genomic_DNA"/>
</dbReference>
<feature type="domain" description="NAD(P)-binding" evidence="1">
    <location>
        <begin position="9"/>
        <end position="281"/>
    </location>
</feature>
<name>A0A420ZCG8_UNCK3</name>
<sequence>VYGTVRWRSRMENINHIKDRLSLIECDITDSNGVQSIFEKVEPDIIHHLAAQSFVPTSFRCPQSTIDTNVIGTLNILEGVIKCEIDPIIQIAGSSEEYGLVYPNEVPIKETNPLRPLSPYGVSKVACDLLSIQYYHSYGLKVVVTRAFNHFGVRRGDVFVCSNFAKQIAMIEKGKRDKLFHGNLEAQRDFTDVRDIIRAYYLAVHKKQCIGKQLNISSGTSYSIRTILNYLISLAKVEIKTELDPSRSRPSDVPILLGDSSLFRKITGWCPSIEITQTLKDLLNYWRNRCDG</sequence>
<dbReference type="InterPro" id="IPR036291">
    <property type="entry name" value="NAD(P)-bd_dom_sf"/>
</dbReference>
<feature type="non-terminal residue" evidence="2">
    <location>
        <position position="1"/>
    </location>
</feature>
<dbReference type="CDD" id="cd05260">
    <property type="entry name" value="GDP_MD_SDR_e"/>
    <property type="match status" value="1"/>
</dbReference>
<dbReference type="PANTHER" id="PTHR43000">
    <property type="entry name" value="DTDP-D-GLUCOSE 4,6-DEHYDRATASE-RELATED"/>
    <property type="match status" value="1"/>
</dbReference>
<protein>
    <submittedName>
        <fullName evidence="2">GDP-mannose 4,6 dehydratase</fullName>
    </submittedName>
</protein>
<accession>A0A420ZCG8</accession>
<evidence type="ECO:0000259" key="1">
    <source>
        <dbReference type="Pfam" id="PF16363"/>
    </source>
</evidence>
<dbReference type="AlphaFoldDB" id="A0A420ZCG8"/>